<evidence type="ECO:0000256" key="2">
    <source>
        <dbReference type="ARBA" id="ARBA00022574"/>
    </source>
</evidence>
<protein>
    <submittedName>
        <fullName evidence="7">WD40 repeat-like protein</fullName>
    </submittedName>
</protein>
<organism evidence="7 8">
    <name type="scientific">Dacryopinax primogenitus (strain DJM 731)</name>
    <name type="common">Brown rot fungus</name>
    <dbReference type="NCBI Taxonomy" id="1858805"/>
    <lineage>
        <taxon>Eukaryota</taxon>
        <taxon>Fungi</taxon>
        <taxon>Dikarya</taxon>
        <taxon>Basidiomycota</taxon>
        <taxon>Agaricomycotina</taxon>
        <taxon>Dacrymycetes</taxon>
        <taxon>Dacrymycetales</taxon>
        <taxon>Dacrymycetaceae</taxon>
        <taxon>Dacryopinax</taxon>
    </lineage>
</organism>
<dbReference type="RefSeq" id="XP_040628512.1">
    <property type="nucleotide sequence ID" value="XM_040770249.1"/>
</dbReference>
<dbReference type="AlphaFoldDB" id="M5G0E9"/>
<dbReference type="OMA" id="CSLRIWK"/>
<dbReference type="InterPro" id="IPR036322">
    <property type="entry name" value="WD40_repeat_dom_sf"/>
</dbReference>
<dbReference type="InterPro" id="IPR039241">
    <property type="entry name" value="Rrp9-like"/>
</dbReference>
<evidence type="ECO:0000256" key="5">
    <source>
        <dbReference type="PROSITE-ProRule" id="PRU00221"/>
    </source>
</evidence>
<evidence type="ECO:0000256" key="4">
    <source>
        <dbReference type="ARBA" id="ARBA00023242"/>
    </source>
</evidence>
<dbReference type="GeneID" id="63685311"/>
<feature type="repeat" description="WD" evidence="5">
    <location>
        <begin position="300"/>
        <end position="333"/>
    </location>
</feature>
<feature type="repeat" description="WD" evidence="5">
    <location>
        <begin position="216"/>
        <end position="257"/>
    </location>
</feature>
<feature type="compositionally biased region" description="Basic residues" evidence="6">
    <location>
        <begin position="9"/>
        <end position="26"/>
    </location>
</feature>
<feature type="compositionally biased region" description="Acidic residues" evidence="6">
    <location>
        <begin position="64"/>
        <end position="76"/>
    </location>
</feature>
<evidence type="ECO:0000313" key="7">
    <source>
        <dbReference type="EMBL" id="EJU01615.1"/>
    </source>
</evidence>
<keyword evidence="2 5" id="KW-0853">WD repeat</keyword>
<dbReference type="PRINTS" id="PR00320">
    <property type="entry name" value="GPROTEINBRPT"/>
</dbReference>
<evidence type="ECO:0000256" key="6">
    <source>
        <dbReference type="SAM" id="MobiDB-lite"/>
    </source>
</evidence>
<keyword evidence="8" id="KW-1185">Reference proteome</keyword>
<dbReference type="EMBL" id="JH795864">
    <property type="protein sequence ID" value="EJU01615.1"/>
    <property type="molecule type" value="Genomic_DNA"/>
</dbReference>
<dbReference type="PANTHER" id="PTHR19865">
    <property type="entry name" value="U3 SMALL NUCLEOLAR RNA INTERACTING PROTEIN 2"/>
    <property type="match status" value="1"/>
</dbReference>
<name>M5G0E9_DACPD</name>
<dbReference type="InterPro" id="IPR001680">
    <property type="entry name" value="WD40_rpt"/>
</dbReference>
<keyword evidence="3" id="KW-0677">Repeat</keyword>
<dbReference type="Pfam" id="PF00400">
    <property type="entry name" value="WD40"/>
    <property type="match status" value="5"/>
</dbReference>
<dbReference type="InterPro" id="IPR019775">
    <property type="entry name" value="WD40_repeat_CS"/>
</dbReference>
<dbReference type="PROSITE" id="PS50082">
    <property type="entry name" value="WD_REPEATS_2"/>
    <property type="match status" value="4"/>
</dbReference>
<comment type="subcellular location">
    <subcellularLocation>
        <location evidence="1">Nucleus</location>
    </subcellularLocation>
</comment>
<dbReference type="PANTHER" id="PTHR19865:SF0">
    <property type="entry name" value="U3 SMALL NUCLEOLAR RNA-INTERACTING PROTEIN 2"/>
    <property type="match status" value="1"/>
</dbReference>
<keyword evidence="4" id="KW-0539">Nucleus</keyword>
<dbReference type="PROSITE" id="PS00678">
    <property type="entry name" value="WD_REPEATS_1"/>
    <property type="match status" value="1"/>
</dbReference>
<dbReference type="PROSITE" id="PS50294">
    <property type="entry name" value="WD_REPEATS_REGION"/>
    <property type="match status" value="4"/>
</dbReference>
<dbReference type="InterPro" id="IPR015943">
    <property type="entry name" value="WD40/YVTN_repeat-like_dom_sf"/>
</dbReference>
<dbReference type="GO" id="GO:0032040">
    <property type="term" value="C:small-subunit processome"/>
    <property type="evidence" value="ECO:0007669"/>
    <property type="project" value="TreeGrafter"/>
</dbReference>
<feature type="region of interest" description="Disordered" evidence="6">
    <location>
        <begin position="1"/>
        <end position="80"/>
    </location>
</feature>
<feature type="repeat" description="WD" evidence="5">
    <location>
        <begin position="258"/>
        <end position="290"/>
    </location>
</feature>
<evidence type="ECO:0000256" key="1">
    <source>
        <dbReference type="ARBA" id="ARBA00004123"/>
    </source>
</evidence>
<dbReference type="SMART" id="SM00320">
    <property type="entry name" value="WD40"/>
    <property type="match status" value="6"/>
</dbReference>
<dbReference type="STRING" id="1858805.M5G0E9"/>
<evidence type="ECO:0000256" key="3">
    <source>
        <dbReference type="ARBA" id="ARBA00022737"/>
    </source>
</evidence>
<evidence type="ECO:0000313" key="8">
    <source>
        <dbReference type="Proteomes" id="UP000030653"/>
    </source>
</evidence>
<dbReference type="GO" id="GO:0034511">
    <property type="term" value="F:U3 snoRNA binding"/>
    <property type="evidence" value="ECO:0007669"/>
    <property type="project" value="InterPro"/>
</dbReference>
<dbReference type="InterPro" id="IPR020472">
    <property type="entry name" value="WD40_PAC1"/>
</dbReference>
<dbReference type="Proteomes" id="UP000030653">
    <property type="component" value="Unassembled WGS sequence"/>
</dbReference>
<dbReference type="Gene3D" id="2.130.10.10">
    <property type="entry name" value="YVTN repeat-like/Quinoprotein amine dehydrogenase"/>
    <property type="match status" value="2"/>
</dbReference>
<dbReference type="SUPFAM" id="SSF50978">
    <property type="entry name" value="WD40 repeat-like"/>
    <property type="match status" value="1"/>
</dbReference>
<dbReference type="OrthoDB" id="189968at2759"/>
<dbReference type="HOGENOM" id="CLU_014017_1_0_1"/>
<proteinExistence type="predicted"/>
<accession>M5G0E9</accession>
<gene>
    <name evidence="7" type="ORF">DACRYDRAFT_116713</name>
</gene>
<feature type="repeat" description="WD" evidence="5">
    <location>
        <begin position="150"/>
        <end position="191"/>
    </location>
</feature>
<sequence length="559" mass="61441">MAPPSLSRGLKRKRGAPVSSKPRKARPGPSKLRGDDDSDIVSQASREEDTGFGLDDIDLRRPDDEDGSSGDEDENETPAQKRLRLATLYLENVKSDLAAQQEGTFDAAEIDRELIQARLKQDVVQQSGKLHDRVADRVSSEQSSLRFLKVRGHRLPVTSAVASQDGTALFTAGKEGHIIKWDLRTGKQIAFFPKQRQEKTDVKGKGKARIPIGEDVNGHVDEVLSLALSDDGHYLASGGRDRRIGFWEAKEGRWLRGLGGHKDAITGVTFRKGSSQLYSASLDRTVKSWDAAVLAYVETMFGHQDGITSIDALRAETAVSSGGRDTTVRFWKIIDETYLVFRGGGRSRLREVLEGGMEDAEQSEKGKGSYIEGSLECVAMVDESTFLSGGDSGTISLWSTTKKKPLFKQPLAHGLNEMLSSTEGPLRTPRWITSLASLRYSDLFASGSWDGRIRLWKISEDVRSFAPVAEVQAPGFVNSLQLLSPPWTTIQEAEWAREEQPAGQARVNGVPKNDQRRAIVLVAALGQEPRMGRWMRIKGPKAQNATLVVPLRLTGVISP</sequence>
<dbReference type="FunFam" id="2.130.10.10:FF:000899">
    <property type="entry name" value="Chromosome 15, whole genome shotgun sequence"/>
    <property type="match status" value="1"/>
</dbReference>
<reference evidence="7 8" key="1">
    <citation type="journal article" date="2012" name="Science">
        <title>The Paleozoic origin of enzymatic lignin decomposition reconstructed from 31 fungal genomes.</title>
        <authorList>
            <person name="Floudas D."/>
            <person name="Binder M."/>
            <person name="Riley R."/>
            <person name="Barry K."/>
            <person name="Blanchette R.A."/>
            <person name="Henrissat B."/>
            <person name="Martinez A.T."/>
            <person name="Otillar R."/>
            <person name="Spatafora J.W."/>
            <person name="Yadav J.S."/>
            <person name="Aerts A."/>
            <person name="Benoit I."/>
            <person name="Boyd A."/>
            <person name="Carlson A."/>
            <person name="Copeland A."/>
            <person name="Coutinho P.M."/>
            <person name="de Vries R.P."/>
            <person name="Ferreira P."/>
            <person name="Findley K."/>
            <person name="Foster B."/>
            <person name="Gaskell J."/>
            <person name="Glotzer D."/>
            <person name="Gorecki P."/>
            <person name="Heitman J."/>
            <person name="Hesse C."/>
            <person name="Hori C."/>
            <person name="Igarashi K."/>
            <person name="Jurgens J.A."/>
            <person name="Kallen N."/>
            <person name="Kersten P."/>
            <person name="Kohler A."/>
            <person name="Kuees U."/>
            <person name="Kumar T.K.A."/>
            <person name="Kuo A."/>
            <person name="LaButti K."/>
            <person name="Larrondo L.F."/>
            <person name="Lindquist E."/>
            <person name="Ling A."/>
            <person name="Lombard V."/>
            <person name="Lucas S."/>
            <person name="Lundell T."/>
            <person name="Martin R."/>
            <person name="McLaughlin D.J."/>
            <person name="Morgenstern I."/>
            <person name="Morin E."/>
            <person name="Murat C."/>
            <person name="Nagy L.G."/>
            <person name="Nolan M."/>
            <person name="Ohm R.A."/>
            <person name="Patyshakuliyeva A."/>
            <person name="Rokas A."/>
            <person name="Ruiz-Duenas F.J."/>
            <person name="Sabat G."/>
            <person name="Salamov A."/>
            <person name="Samejima M."/>
            <person name="Schmutz J."/>
            <person name="Slot J.C."/>
            <person name="St John F."/>
            <person name="Stenlid J."/>
            <person name="Sun H."/>
            <person name="Sun S."/>
            <person name="Syed K."/>
            <person name="Tsang A."/>
            <person name="Wiebenga A."/>
            <person name="Young D."/>
            <person name="Pisabarro A."/>
            <person name="Eastwood D.C."/>
            <person name="Martin F."/>
            <person name="Cullen D."/>
            <person name="Grigoriev I.V."/>
            <person name="Hibbett D.S."/>
        </authorList>
    </citation>
    <scope>NUCLEOTIDE SEQUENCE [LARGE SCALE GENOMIC DNA]</scope>
    <source>
        <strain evidence="7 8">DJM-731 SS1</strain>
    </source>
</reference>